<dbReference type="Proteomes" id="UP000615446">
    <property type="component" value="Unassembled WGS sequence"/>
</dbReference>
<evidence type="ECO:0000313" key="1">
    <source>
        <dbReference type="EMBL" id="GET00728.1"/>
    </source>
</evidence>
<reference evidence="1" key="1">
    <citation type="submission" date="2019-10" db="EMBL/GenBank/DDBJ databases">
        <title>Conservation and host-specific expression of non-tandemly repeated heterogenous ribosome RNA gene in arbuscular mycorrhizal fungi.</title>
        <authorList>
            <person name="Maeda T."/>
            <person name="Kobayashi Y."/>
            <person name="Nakagawa T."/>
            <person name="Ezawa T."/>
            <person name="Yamaguchi K."/>
            <person name="Bino T."/>
            <person name="Nishimoto Y."/>
            <person name="Shigenobu S."/>
            <person name="Kawaguchi M."/>
        </authorList>
    </citation>
    <scope>NUCLEOTIDE SEQUENCE</scope>
    <source>
        <strain evidence="1">HR1</strain>
    </source>
</reference>
<comment type="caution">
    <text evidence="1">The sequence shown here is derived from an EMBL/GenBank/DDBJ whole genome shotgun (WGS) entry which is preliminary data.</text>
</comment>
<dbReference type="EMBL" id="BLAL01000289">
    <property type="protein sequence ID" value="GET00728.1"/>
    <property type="molecule type" value="Genomic_DNA"/>
</dbReference>
<dbReference type="AlphaFoldDB" id="A0A8H3M8J4"/>
<protein>
    <recommendedName>
        <fullName evidence="3">BAH domain-containing protein</fullName>
    </recommendedName>
</protein>
<evidence type="ECO:0008006" key="3">
    <source>
        <dbReference type="Google" id="ProtNLM"/>
    </source>
</evidence>
<organism evidence="1 2">
    <name type="scientific">Rhizophagus clarus</name>
    <dbReference type="NCBI Taxonomy" id="94130"/>
    <lineage>
        <taxon>Eukaryota</taxon>
        <taxon>Fungi</taxon>
        <taxon>Fungi incertae sedis</taxon>
        <taxon>Mucoromycota</taxon>
        <taxon>Glomeromycotina</taxon>
        <taxon>Glomeromycetes</taxon>
        <taxon>Glomerales</taxon>
        <taxon>Glomeraceae</taxon>
        <taxon>Rhizophagus</taxon>
    </lineage>
</organism>
<sequence>MYFGPGVEKEERTELWHGNLWKESPLFGEILIVINNITFKAGDWIEYRDQCTLNRISRITGIVTTNKFIPDQFFRIQLTRTFHELPGTLKSNERYQRSQLYNELWLEESRNTISIQDIIRNTSVWIKDDDTLQPSTFEFSIQEILYTFNGRQKVHHISLRHKLPVESIITPQLPPDQNKKHFKFFIDLYFDDFGAFNKAYHKLGGLYIQIEFKDVIEEFISDMKELQAGIPMIMKNEQVWVSAGFGMSTADLPQGNDMAGVKRHNAEYGCRTCKVPQNQLSDTDFDIFQNGRFHHLTSRIFDEIKSAKNILTKRNIAQEHRLCLRLARRLFDHLFNHELEKLRLDAFHSAWITFEIPRNWKCIQNPITHLDSYWMSDSLRLVMIIPFILA</sequence>
<accession>A0A8H3M8J4</accession>
<name>A0A8H3M8J4_9GLOM</name>
<proteinExistence type="predicted"/>
<gene>
    <name evidence="1" type="ORF">RCL2_002717200</name>
</gene>
<dbReference type="OrthoDB" id="2351769at2759"/>
<evidence type="ECO:0000313" key="2">
    <source>
        <dbReference type="Proteomes" id="UP000615446"/>
    </source>
</evidence>